<comment type="caution">
    <text evidence="3">The sequence shown here is derived from an EMBL/GenBank/DDBJ whole genome shotgun (WGS) entry which is preliminary data.</text>
</comment>
<name>A0A9Q0LQ31_ANAIG</name>
<dbReference type="Proteomes" id="UP001149090">
    <property type="component" value="Unassembled WGS sequence"/>
</dbReference>
<feature type="domain" description="BTB" evidence="2">
    <location>
        <begin position="396"/>
        <end position="457"/>
    </location>
</feature>
<dbReference type="PANTHER" id="PTHR45982:SF1">
    <property type="entry name" value="REGULATOR OF CHROMOSOME CONDENSATION"/>
    <property type="match status" value="1"/>
</dbReference>
<dbReference type="SUPFAM" id="SSF54695">
    <property type="entry name" value="POZ domain"/>
    <property type="match status" value="1"/>
</dbReference>
<evidence type="ECO:0000259" key="2">
    <source>
        <dbReference type="PROSITE" id="PS50097"/>
    </source>
</evidence>
<evidence type="ECO:0000313" key="3">
    <source>
        <dbReference type="EMBL" id="KAJ5077676.1"/>
    </source>
</evidence>
<evidence type="ECO:0000256" key="1">
    <source>
        <dbReference type="PROSITE-ProRule" id="PRU00235"/>
    </source>
</evidence>
<dbReference type="InterPro" id="IPR011333">
    <property type="entry name" value="SKP1/BTB/POZ_sf"/>
</dbReference>
<dbReference type="InterPro" id="IPR051553">
    <property type="entry name" value="Ran_GTPase-activating"/>
</dbReference>
<proteinExistence type="predicted"/>
<sequence length="593" mass="68541">MNDCLFFGRNQLPKLIENEPNIITKPIQFKFENEKENENEKQIKQISSSRYSTIFLFTNGKAIEYINRNDSNQNPEKIPIENIQKIAPGLQNKAILTIEGNVFAKGVKINPRNTKKFINISSLIKDPNDRIIQDIASGFSSIYLLTSNHNAYGIGGNFYGQLGFDSETLKETEKPILMMKNVSKIFSGNSSNHVFLLNSNQELFGCGYNQNGQLGLGVSRTEETKIQKLTKIQNIPKGKIIDIQCGGAYSIMLIENENENENPKRKLYSCGNAQLNGLGKYQNIYEFTEIKPHLFGNDNILDFSVGYNHTLILTTKRKLFGFGNNDFGQLGTGDIKHKLIPIQIELPKLRFNENISNYHVLCGGESKSFLYYSPFLSSFSNLEEDLIKLFRRKEFCDISFKTENGEIIKAHKLILQTIIGYDENQIEKLKEIISKKSIKESNQIFEMIYSNRIINPKLYSEIEIEFNLFGSIEETMKELFENENEKDFIIERKEKQYKFPKLILIMRSELYRGMFLSVTEDESNKVTDYSELSNESFQIFEYWIYSNQIKDGIEITQEIIDEIKIGIDYFQLNQTNPNLFDLLINKFNNQNQN</sequence>
<organism evidence="3 4">
    <name type="scientific">Anaeramoeba ignava</name>
    <name type="common">Anaerobic marine amoeba</name>
    <dbReference type="NCBI Taxonomy" id="1746090"/>
    <lineage>
        <taxon>Eukaryota</taxon>
        <taxon>Metamonada</taxon>
        <taxon>Anaeramoebidae</taxon>
        <taxon>Anaeramoeba</taxon>
    </lineage>
</organism>
<dbReference type="Pfam" id="PF13540">
    <property type="entry name" value="RCC1_2"/>
    <property type="match status" value="1"/>
</dbReference>
<evidence type="ECO:0000313" key="4">
    <source>
        <dbReference type="Proteomes" id="UP001149090"/>
    </source>
</evidence>
<dbReference type="OrthoDB" id="61110at2759"/>
<dbReference type="Pfam" id="PF00651">
    <property type="entry name" value="BTB"/>
    <property type="match status" value="1"/>
</dbReference>
<keyword evidence="4" id="KW-1185">Reference proteome</keyword>
<dbReference type="PROSITE" id="PS50012">
    <property type="entry name" value="RCC1_3"/>
    <property type="match status" value="2"/>
</dbReference>
<dbReference type="SUPFAM" id="SSF50985">
    <property type="entry name" value="RCC1/BLIP-II"/>
    <property type="match status" value="1"/>
</dbReference>
<dbReference type="Gene3D" id="3.30.710.10">
    <property type="entry name" value="Potassium Channel Kv1.1, Chain A"/>
    <property type="match status" value="2"/>
</dbReference>
<reference evidence="3" key="1">
    <citation type="submission" date="2022-10" db="EMBL/GenBank/DDBJ databases">
        <title>Novel sulphate-reducing endosymbionts in the free-living metamonad Anaeramoeba.</title>
        <authorList>
            <person name="Jerlstrom-Hultqvist J."/>
            <person name="Cepicka I."/>
            <person name="Gallot-Lavallee L."/>
            <person name="Salas-Leiva D."/>
            <person name="Curtis B.A."/>
            <person name="Zahonova K."/>
            <person name="Pipaliya S."/>
            <person name="Dacks J."/>
            <person name="Roger A.J."/>
        </authorList>
    </citation>
    <scope>NUCLEOTIDE SEQUENCE</scope>
    <source>
        <strain evidence="3">BMAN</strain>
    </source>
</reference>
<dbReference type="PROSITE" id="PS50097">
    <property type="entry name" value="BTB"/>
    <property type="match status" value="2"/>
</dbReference>
<dbReference type="EMBL" id="JAPDFW010000057">
    <property type="protein sequence ID" value="KAJ5077676.1"/>
    <property type="molecule type" value="Genomic_DNA"/>
</dbReference>
<dbReference type="InterPro" id="IPR000210">
    <property type="entry name" value="BTB/POZ_dom"/>
</dbReference>
<feature type="repeat" description="RCC1" evidence="1">
    <location>
        <begin position="201"/>
        <end position="256"/>
    </location>
</feature>
<dbReference type="InterPro" id="IPR009091">
    <property type="entry name" value="RCC1/BLIP-II"/>
</dbReference>
<feature type="repeat" description="RCC1" evidence="1">
    <location>
        <begin position="265"/>
        <end position="316"/>
    </location>
</feature>
<protein>
    <recommendedName>
        <fullName evidence="2">BTB domain-containing protein</fullName>
    </recommendedName>
</protein>
<feature type="domain" description="BTB" evidence="2">
    <location>
        <begin position="486"/>
        <end position="549"/>
    </location>
</feature>
<accession>A0A9Q0LQ31</accession>
<dbReference type="AlphaFoldDB" id="A0A9Q0LQ31"/>
<dbReference type="Gene3D" id="2.130.10.30">
    <property type="entry name" value="Regulator of chromosome condensation 1/beta-lactamase-inhibitor protein II"/>
    <property type="match status" value="1"/>
</dbReference>
<dbReference type="Pfam" id="PF00415">
    <property type="entry name" value="RCC1"/>
    <property type="match status" value="1"/>
</dbReference>
<gene>
    <name evidence="3" type="ORF">M0811_05775</name>
</gene>
<dbReference type="PANTHER" id="PTHR45982">
    <property type="entry name" value="REGULATOR OF CHROMOSOME CONDENSATION"/>
    <property type="match status" value="1"/>
</dbReference>
<dbReference type="InterPro" id="IPR000408">
    <property type="entry name" value="Reg_chr_condens"/>
</dbReference>